<keyword evidence="2" id="KW-0813">Transport</keyword>
<keyword evidence="3 4" id="KW-0732">Signal</keyword>
<evidence type="ECO:0000256" key="3">
    <source>
        <dbReference type="ARBA" id="ARBA00022729"/>
    </source>
</evidence>
<evidence type="ECO:0000313" key="6">
    <source>
        <dbReference type="EMBL" id="MCD5313901.1"/>
    </source>
</evidence>
<dbReference type="Proteomes" id="UP001138997">
    <property type="component" value="Unassembled WGS sequence"/>
</dbReference>
<gene>
    <name evidence="6" type="ORF">LR394_23615</name>
</gene>
<feature type="chain" id="PRO_5040981104" evidence="4">
    <location>
        <begin position="33"/>
        <end position="308"/>
    </location>
</feature>
<evidence type="ECO:0000256" key="4">
    <source>
        <dbReference type="SAM" id="SignalP"/>
    </source>
</evidence>
<comment type="similarity">
    <text evidence="1">Belongs to the bacterial solute-binding protein 3 family.</text>
</comment>
<evidence type="ECO:0000259" key="5">
    <source>
        <dbReference type="SMART" id="SM00062"/>
    </source>
</evidence>
<dbReference type="SMART" id="SM00062">
    <property type="entry name" value="PBPb"/>
    <property type="match status" value="1"/>
</dbReference>
<dbReference type="Pfam" id="PF00497">
    <property type="entry name" value="SBP_bac_3"/>
    <property type="match status" value="1"/>
</dbReference>
<dbReference type="PANTHER" id="PTHR30085">
    <property type="entry name" value="AMINO ACID ABC TRANSPORTER PERMEASE"/>
    <property type="match status" value="1"/>
</dbReference>
<dbReference type="RefSeq" id="WP_231445807.1">
    <property type="nucleotide sequence ID" value="NZ_JAJOMB010000013.1"/>
</dbReference>
<protein>
    <submittedName>
        <fullName evidence="6">Glutamate ABC transporter substrate-binding protein</fullName>
    </submittedName>
</protein>
<proteinExistence type="inferred from homology"/>
<organism evidence="6 7">
    <name type="scientific">Kineosporia babensis</name>
    <dbReference type="NCBI Taxonomy" id="499548"/>
    <lineage>
        <taxon>Bacteria</taxon>
        <taxon>Bacillati</taxon>
        <taxon>Actinomycetota</taxon>
        <taxon>Actinomycetes</taxon>
        <taxon>Kineosporiales</taxon>
        <taxon>Kineosporiaceae</taxon>
        <taxon>Kineosporia</taxon>
    </lineage>
</organism>
<feature type="signal peptide" evidence="4">
    <location>
        <begin position="1"/>
        <end position="32"/>
    </location>
</feature>
<dbReference type="SUPFAM" id="SSF53850">
    <property type="entry name" value="Periplasmic binding protein-like II"/>
    <property type="match status" value="1"/>
</dbReference>
<dbReference type="GO" id="GO:0030288">
    <property type="term" value="C:outer membrane-bounded periplasmic space"/>
    <property type="evidence" value="ECO:0007669"/>
    <property type="project" value="TreeGrafter"/>
</dbReference>
<dbReference type="GO" id="GO:0005576">
    <property type="term" value="C:extracellular region"/>
    <property type="evidence" value="ECO:0007669"/>
    <property type="project" value="TreeGrafter"/>
</dbReference>
<name>A0A9X1SVP9_9ACTN</name>
<feature type="domain" description="Solute-binding protein family 3/N-terminal" evidence="5">
    <location>
        <begin position="66"/>
        <end position="293"/>
    </location>
</feature>
<comment type="caution">
    <text evidence="6">The sequence shown here is derived from an EMBL/GenBank/DDBJ whole genome shotgun (WGS) entry which is preliminary data.</text>
</comment>
<dbReference type="PANTHER" id="PTHR30085:SF6">
    <property type="entry name" value="ABC TRANSPORTER GLUTAMINE-BINDING PROTEIN GLNH"/>
    <property type="match status" value="1"/>
</dbReference>
<dbReference type="AlphaFoldDB" id="A0A9X1SVP9"/>
<dbReference type="GO" id="GO:0006865">
    <property type="term" value="P:amino acid transport"/>
    <property type="evidence" value="ECO:0007669"/>
    <property type="project" value="TreeGrafter"/>
</dbReference>
<dbReference type="EMBL" id="JAJOMB010000013">
    <property type="protein sequence ID" value="MCD5313901.1"/>
    <property type="molecule type" value="Genomic_DNA"/>
</dbReference>
<keyword evidence="7" id="KW-1185">Reference proteome</keyword>
<dbReference type="PROSITE" id="PS51257">
    <property type="entry name" value="PROKAR_LIPOPROTEIN"/>
    <property type="match status" value="1"/>
</dbReference>
<dbReference type="InterPro" id="IPR051455">
    <property type="entry name" value="Bact_solute-bind_prot3"/>
</dbReference>
<evidence type="ECO:0000256" key="2">
    <source>
        <dbReference type="ARBA" id="ARBA00022448"/>
    </source>
</evidence>
<dbReference type="InterPro" id="IPR001638">
    <property type="entry name" value="Solute-binding_3/MltF_N"/>
</dbReference>
<accession>A0A9X1SVP9</accession>
<reference evidence="6" key="1">
    <citation type="submission" date="2021-11" db="EMBL/GenBank/DDBJ databases">
        <title>Streptomyces corallinus and Kineosporia corallina sp. nov., two new coral-derived marine actinobacteria.</title>
        <authorList>
            <person name="Buangrab K."/>
            <person name="Sutthacheep M."/>
            <person name="Yeemin T."/>
            <person name="Harunari E."/>
            <person name="Igarashi Y."/>
            <person name="Sripreechasak P."/>
            <person name="Kanchanasin P."/>
            <person name="Tanasupawat S."/>
            <person name="Phongsopitanun W."/>
        </authorList>
    </citation>
    <scope>NUCLEOTIDE SEQUENCE</scope>
    <source>
        <strain evidence="6">JCM 31032</strain>
    </source>
</reference>
<dbReference type="Gene3D" id="3.40.190.10">
    <property type="entry name" value="Periplasmic binding protein-like II"/>
    <property type="match status" value="2"/>
</dbReference>
<dbReference type="CDD" id="cd13690">
    <property type="entry name" value="PBP2_GluB"/>
    <property type="match status" value="1"/>
</dbReference>
<sequence length="308" mass="31923">MKTSTFRSAPARRSAKVAAVLAVGVLALTACGGGSDSDSGGDDPAVNTEATFEAGTTMAKIQEAGVLKLGTKFDQPGFGEKGLSGDPKGFDVEIAKIIASGMGIGADKIEYTESPSAVRETLIIDGDVDLVAATYTINDERKERISFAGPYYVAGQQIMTRSDDTAITGPDSFKSDASLKVCSVAGSTPADNIGSYLANKNQLVTFDVYSKCADALKNNQVDAVTTDNVILLGLVGKSNGAFKVVGDTFTEEPYGIGITKGDVEFCNYIVDTLKKASEDGSYEKAWTSTAGAVEGAVVPELPTADACA</sequence>
<evidence type="ECO:0000313" key="7">
    <source>
        <dbReference type="Proteomes" id="UP001138997"/>
    </source>
</evidence>
<evidence type="ECO:0000256" key="1">
    <source>
        <dbReference type="ARBA" id="ARBA00010333"/>
    </source>
</evidence>